<reference evidence="2 3" key="1">
    <citation type="journal article" date="2019" name="Int. J. Syst. Evol. Microbiol.">
        <title>The Global Catalogue of Microorganisms (GCM) 10K type strain sequencing project: providing services to taxonomists for standard genome sequencing and annotation.</title>
        <authorList>
            <consortium name="The Broad Institute Genomics Platform"/>
            <consortium name="The Broad Institute Genome Sequencing Center for Infectious Disease"/>
            <person name="Wu L."/>
            <person name="Ma J."/>
        </authorList>
    </citation>
    <scope>NUCLEOTIDE SEQUENCE [LARGE SCALE GENOMIC DNA]</scope>
    <source>
        <strain evidence="2 3">CGMCC 1.10593</strain>
    </source>
</reference>
<name>A0ABD6D520_9EURY</name>
<keyword evidence="1" id="KW-0812">Transmembrane</keyword>
<feature type="transmembrane region" description="Helical" evidence="1">
    <location>
        <begin position="50"/>
        <end position="78"/>
    </location>
</feature>
<keyword evidence="1" id="KW-1133">Transmembrane helix</keyword>
<organism evidence="2 3">
    <name type="scientific">Halohasta litorea</name>
    <dbReference type="NCBI Taxonomy" id="869891"/>
    <lineage>
        <taxon>Archaea</taxon>
        <taxon>Methanobacteriati</taxon>
        <taxon>Methanobacteriota</taxon>
        <taxon>Stenosarchaea group</taxon>
        <taxon>Halobacteria</taxon>
        <taxon>Halobacteriales</taxon>
        <taxon>Haloferacaceae</taxon>
        <taxon>Halohasta</taxon>
    </lineage>
</organism>
<proteinExistence type="predicted"/>
<keyword evidence="3" id="KW-1185">Reference proteome</keyword>
<dbReference type="RefSeq" id="WP_256394520.1">
    <property type="nucleotide sequence ID" value="NZ_JANHDJ010000001.1"/>
</dbReference>
<dbReference type="EMBL" id="JBHUDM010000001">
    <property type="protein sequence ID" value="MFD1640825.1"/>
    <property type="molecule type" value="Genomic_DNA"/>
</dbReference>
<sequence>MATVSSVALGGLQVIALLAAVIVAGSRLLIAGLGPNHREDSRNNWLAKLIAYGAIFSLITLFSASILFIIGLMGAYGMPPLIDLAFIFLLLGLAAFGVPMVLLIYYKSQQGKLPSLEPSR</sequence>
<comment type="caution">
    <text evidence="2">The sequence shown here is derived from an EMBL/GenBank/DDBJ whole genome shotgun (WGS) entry which is preliminary data.</text>
</comment>
<dbReference type="AlphaFoldDB" id="A0ABD6D520"/>
<feature type="transmembrane region" description="Helical" evidence="1">
    <location>
        <begin position="6"/>
        <end position="30"/>
    </location>
</feature>
<evidence type="ECO:0000256" key="1">
    <source>
        <dbReference type="SAM" id="Phobius"/>
    </source>
</evidence>
<evidence type="ECO:0000313" key="3">
    <source>
        <dbReference type="Proteomes" id="UP001597052"/>
    </source>
</evidence>
<accession>A0ABD6D520</accession>
<feature type="transmembrane region" description="Helical" evidence="1">
    <location>
        <begin position="84"/>
        <end position="106"/>
    </location>
</feature>
<evidence type="ECO:0000313" key="2">
    <source>
        <dbReference type="EMBL" id="MFD1640825.1"/>
    </source>
</evidence>
<dbReference type="Proteomes" id="UP001597052">
    <property type="component" value="Unassembled WGS sequence"/>
</dbReference>
<protein>
    <submittedName>
        <fullName evidence="2">Uncharacterized protein</fullName>
    </submittedName>
</protein>
<gene>
    <name evidence="2" type="ORF">ACFSBW_02890</name>
</gene>
<keyword evidence="1" id="KW-0472">Membrane</keyword>